<evidence type="ECO:0000313" key="3">
    <source>
        <dbReference type="Proteomes" id="UP000016922"/>
    </source>
</evidence>
<dbReference type="RefSeq" id="XP_008080044.1">
    <property type="nucleotide sequence ID" value="XM_008081853.1"/>
</dbReference>
<keyword evidence="1" id="KW-0732">Signal</keyword>
<dbReference type="HOGENOM" id="CLU_960300_0_0_1"/>
<keyword evidence="3" id="KW-1185">Reference proteome</keyword>
<protein>
    <submittedName>
        <fullName evidence="2">Uncharacterized protein</fullName>
    </submittedName>
</protein>
<evidence type="ECO:0000256" key="1">
    <source>
        <dbReference type="SAM" id="SignalP"/>
    </source>
</evidence>
<evidence type="ECO:0000313" key="2">
    <source>
        <dbReference type="EMBL" id="EPE33427.1"/>
    </source>
</evidence>
<feature type="chain" id="PRO_5004508030" evidence="1">
    <location>
        <begin position="27"/>
        <end position="308"/>
    </location>
</feature>
<feature type="signal peptide" evidence="1">
    <location>
        <begin position="1"/>
        <end position="26"/>
    </location>
</feature>
<name>S3D4Q8_GLAL2</name>
<dbReference type="GeneID" id="19465493"/>
<dbReference type="OrthoDB" id="5403427at2759"/>
<organism evidence="2 3">
    <name type="scientific">Glarea lozoyensis (strain ATCC 20868 / MF5171)</name>
    <dbReference type="NCBI Taxonomy" id="1116229"/>
    <lineage>
        <taxon>Eukaryota</taxon>
        <taxon>Fungi</taxon>
        <taxon>Dikarya</taxon>
        <taxon>Ascomycota</taxon>
        <taxon>Pezizomycotina</taxon>
        <taxon>Leotiomycetes</taxon>
        <taxon>Helotiales</taxon>
        <taxon>Helotiaceae</taxon>
        <taxon>Glarea</taxon>
    </lineage>
</organism>
<dbReference type="Proteomes" id="UP000016922">
    <property type="component" value="Unassembled WGS sequence"/>
</dbReference>
<reference evidence="2 3" key="1">
    <citation type="journal article" date="2013" name="BMC Genomics">
        <title>Genomics-driven discovery of the pneumocandin biosynthetic gene cluster in the fungus Glarea lozoyensis.</title>
        <authorList>
            <person name="Chen L."/>
            <person name="Yue Q."/>
            <person name="Zhang X."/>
            <person name="Xiang M."/>
            <person name="Wang C."/>
            <person name="Li S."/>
            <person name="Che Y."/>
            <person name="Ortiz-Lopez F.J."/>
            <person name="Bills G.F."/>
            <person name="Liu X."/>
            <person name="An Z."/>
        </authorList>
    </citation>
    <scope>NUCLEOTIDE SEQUENCE [LARGE SCALE GENOMIC DNA]</scope>
    <source>
        <strain evidence="3">ATCC 20868 / MF5171</strain>
    </source>
</reference>
<dbReference type="AlphaFoldDB" id="S3D4Q8"/>
<dbReference type="EMBL" id="KE145358">
    <property type="protein sequence ID" value="EPE33427.1"/>
    <property type="molecule type" value="Genomic_DNA"/>
</dbReference>
<accession>S3D4Q8</accession>
<proteinExistence type="predicted"/>
<sequence length="308" mass="33717">MSVSRTNFLSTTINLTCVLFVGGTLAQSADINRNCTAKEIQAHPGNVSYRTLNATGALDIKGLGDANIGIPLPTWTWSTGVQNIRNSEDNLTFFYQQPVWLDTHGTDLASEDLEYEMCYLTLSGYSASAQKRGQGDSGDCTKFFNQQCVDEWRKVLSDEGSRYIRSNITQNPCKSLLQLAPESCKDFQDVSRSAGSIPPENRTCPFGLGDPDYDTVFRGATLANEAAAKNDTTDFLVYDQTVTSIVPFFALAWSRSAPVQWSDARVMCLSTPNITEGSRKPSGVPSLGSRFALDPIIILGSILLYMLL</sequence>
<gene>
    <name evidence="2" type="ORF">GLAREA_06440</name>
</gene>
<dbReference type="KEGG" id="glz:GLAREA_06440"/>